<sequence length="126" mass="14564">MHAALNLSSPCRNRSVADLMTTSGRGWSWWRFWRSGETIERWKEERSAFRTDLNAGSGFPFFRSPVLLPRRRRVTQWVTSYTTNLPSCAAVTRTEEWCEALAERVSFSGSRIRCVARLHILGVVNR</sequence>
<proteinExistence type="predicted"/>
<organism evidence="2">
    <name type="scientific">Brassica campestris</name>
    <name type="common">Field mustard</name>
    <dbReference type="NCBI Taxonomy" id="3711"/>
    <lineage>
        <taxon>Eukaryota</taxon>
        <taxon>Viridiplantae</taxon>
        <taxon>Streptophyta</taxon>
        <taxon>Embryophyta</taxon>
        <taxon>Tracheophyta</taxon>
        <taxon>Spermatophyta</taxon>
        <taxon>Magnoliopsida</taxon>
        <taxon>eudicotyledons</taxon>
        <taxon>Gunneridae</taxon>
        <taxon>Pentapetalae</taxon>
        <taxon>rosids</taxon>
        <taxon>malvids</taxon>
        <taxon>Brassicales</taxon>
        <taxon>Brassicaceae</taxon>
        <taxon>Brassiceae</taxon>
        <taxon>Brassica</taxon>
    </lineage>
</organism>
<dbReference type="Proteomes" id="UP000694005">
    <property type="component" value="Chromosome A08"/>
</dbReference>
<dbReference type="Gramene" id="A08p15710.2_BraZ1">
    <property type="protein sequence ID" value="A08p15710.2_BraZ1.CDS"/>
    <property type="gene ID" value="A08g15710.2_BraZ1"/>
</dbReference>
<evidence type="ECO:0000313" key="2">
    <source>
        <dbReference type="EMBL" id="VDD04082.1"/>
    </source>
</evidence>
<dbReference type="EMBL" id="LR031575">
    <property type="protein sequence ID" value="VDD04082.1"/>
    <property type="molecule type" value="Genomic_DNA"/>
</dbReference>
<dbReference type="EMBL" id="LS974624">
    <property type="protein sequence ID" value="CAG7897905.1"/>
    <property type="molecule type" value="Genomic_DNA"/>
</dbReference>
<protein>
    <submittedName>
        <fullName evidence="1">Uncharacterized protein</fullName>
    </submittedName>
</protein>
<accession>A0A3P6C6G9</accession>
<dbReference type="AlphaFoldDB" id="A0A3P6C6G9"/>
<name>A0A3P6C6G9_BRACM</name>
<evidence type="ECO:0000313" key="1">
    <source>
        <dbReference type="EMBL" id="CAG7897905.1"/>
    </source>
</evidence>
<reference evidence="2" key="1">
    <citation type="submission" date="2018-11" db="EMBL/GenBank/DDBJ databases">
        <authorList>
            <consortium name="Genoscope - CEA"/>
            <person name="William W."/>
        </authorList>
    </citation>
    <scope>NUCLEOTIDE SEQUENCE</scope>
</reference>
<gene>
    <name evidence="2" type="ORF">BRAA08T33375Z</name>
    <name evidence="1" type="ORF">BRAPAZ1V2_A08P15710.2</name>
</gene>